<dbReference type="EMBL" id="HBIZ01006854">
    <property type="protein sequence ID" value="CAE0751329.1"/>
    <property type="molecule type" value="Transcribed_RNA"/>
</dbReference>
<protein>
    <submittedName>
        <fullName evidence="11">Uncharacterized protein</fullName>
    </submittedName>
</protein>
<dbReference type="PANTHER" id="PTHR31269:SF2">
    <property type="entry name" value="S-TYPE ANION CHANNEL SLAH3"/>
    <property type="match status" value="1"/>
</dbReference>
<evidence type="ECO:0000256" key="8">
    <source>
        <dbReference type="ARBA" id="ARBA00023065"/>
    </source>
</evidence>
<evidence type="ECO:0000256" key="4">
    <source>
        <dbReference type="ARBA" id="ARBA00022448"/>
    </source>
</evidence>
<dbReference type="InterPro" id="IPR004695">
    <property type="entry name" value="SLAC1/Mae1/Ssu1/TehA"/>
</dbReference>
<name>A0A7S4B291_CHRCT</name>
<dbReference type="InterPro" id="IPR030183">
    <property type="entry name" value="SLAC/SLAH"/>
</dbReference>
<reference evidence="11" key="1">
    <citation type="submission" date="2021-01" db="EMBL/GenBank/DDBJ databases">
        <authorList>
            <person name="Corre E."/>
            <person name="Pelletier E."/>
            <person name="Niang G."/>
            <person name="Scheremetjew M."/>
            <person name="Finn R."/>
            <person name="Kale V."/>
            <person name="Holt S."/>
            <person name="Cochrane G."/>
            <person name="Meng A."/>
            <person name="Brown T."/>
            <person name="Cohen L."/>
        </authorList>
    </citation>
    <scope>NUCLEOTIDE SEQUENCE</scope>
    <source>
        <strain evidence="11">CCMP645</strain>
    </source>
</reference>
<dbReference type="GO" id="GO:0005886">
    <property type="term" value="C:plasma membrane"/>
    <property type="evidence" value="ECO:0007669"/>
    <property type="project" value="UniProtKB-SubCell"/>
</dbReference>
<proteinExistence type="inferred from homology"/>
<evidence type="ECO:0000256" key="10">
    <source>
        <dbReference type="SAM" id="Phobius"/>
    </source>
</evidence>
<accession>A0A7S4B291</accession>
<evidence type="ECO:0000256" key="9">
    <source>
        <dbReference type="ARBA" id="ARBA00023136"/>
    </source>
</evidence>
<feature type="transmembrane region" description="Helical" evidence="10">
    <location>
        <begin position="79"/>
        <end position="98"/>
    </location>
</feature>
<keyword evidence="7 10" id="KW-1133">Transmembrane helix</keyword>
<dbReference type="AlphaFoldDB" id="A0A7S4B291"/>
<comment type="subcellular location">
    <subcellularLocation>
        <location evidence="2">Cell membrane</location>
    </subcellularLocation>
    <subcellularLocation>
        <location evidence="1">Endomembrane system</location>
        <topology evidence="1">Multi-pass membrane protein</topology>
    </subcellularLocation>
</comment>
<dbReference type="GO" id="GO:0008308">
    <property type="term" value="F:voltage-gated monoatomic anion channel activity"/>
    <property type="evidence" value="ECO:0007669"/>
    <property type="project" value="InterPro"/>
</dbReference>
<dbReference type="PANTHER" id="PTHR31269">
    <property type="entry name" value="S-TYPE ANION CHANNEL SLAH3"/>
    <property type="match status" value="1"/>
</dbReference>
<keyword evidence="4" id="KW-0813">Transport</keyword>
<evidence type="ECO:0000256" key="6">
    <source>
        <dbReference type="ARBA" id="ARBA00022692"/>
    </source>
</evidence>
<feature type="transmembrane region" description="Helical" evidence="10">
    <location>
        <begin position="144"/>
        <end position="163"/>
    </location>
</feature>
<dbReference type="GO" id="GO:0012505">
    <property type="term" value="C:endomembrane system"/>
    <property type="evidence" value="ECO:0007669"/>
    <property type="project" value="UniProtKB-SubCell"/>
</dbReference>
<feature type="transmembrane region" description="Helical" evidence="10">
    <location>
        <begin position="118"/>
        <end position="138"/>
    </location>
</feature>
<sequence>MAITNTRVSSSRIVVPTATAPGSARALYKGRNSNGETTWLMRFPNTAVGIPLGLAGQSIMWNTMSTAPFSRKIDVYPNWFFWVAALSALVIVLVIYVIKAVYHKEVVRFEWKDNVRSYFFYGPVLACLMLGIGAPHSIRSAPVLRALWAVAATVQLALTSTIYRRWLFSPVGHLGNARVQYATQHGEGTA</sequence>
<dbReference type="GO" id="GO:0006873">
    <property type="term" value="P:intracellular monoatomic ion homeostasis"/>
    <property type="evidence" value="ECO:0007669"/>
    <property type="project" value="InterPro"/>
</dbReference>
<evidence type="ECO:0000256" key="5">
    <source>
        <dbReference type="ARBA" id="ARBA00022475"/>
    </source>
</evidence>
<keyword evidence="5" id="KW-1003">Cell membrane</keyword>
<evidence type="ECO:0000256" key="7">
    <source>
        <dbReference type="ARBA" id="ARBA00022989"/>
    </source>
</evidence>
<dbReference type="Pfam" id="PF03595">
    <property type="entry name" value="SLAC1"/>
    <property type="match status" value="1"/>
</dbReference>
<evidence type="ECO:0000256" key="3">
    <source>
        <dbReference type="ARBA" id="ARBA00007808"/>
    </source>
</evidence>
<dbReference type="Gene3D" id="1.50.10.150">
    <property type="entry name" value="Voltage-dependent anion channel"/>
    <property type="match status" value="1"/>
</dbReference>
<comment type="similarity">
    <text evidence="3">Belongs to the SLAC1 S-type anion channel family.</text>
</comment>
<evidence type="ECO:0000256" key="1">
    <source>
        <dbReference type="ARBA" id="ARBA00004127"/>
    </source>
</evidence>
<organism evidence="11">
    <name type="scientific">Chrysotila carterae</name>
    <name type="common">Marine alga</name>
    <name type="synonym">Syracosphaera carterae</name>
    <dbReference type="NCBI Taxonomy" id="13221"/>
    <lineage>
        <taxon>Eukaryota</taxon>
        <taxon>Haptista</taxon>
        <taxon>Haptophyta</taxon>
        <taxon>Prymnesiophyceae</taxon>
        <taxon>Isochrysidales</taxon>
        <taxon>Isochrysidaceae</taxon>
        <taxon>Chrysotila</taxon>
    </lineage>
</organism>
<keyword evidence="6 10" id="KW-0812">Transmembrane</keyword>
<gene>
    <name evidence="11" type="ORF">PCAR00345_LOCUS3914</name>
</gene>
<feature type="transmembrane region" description="Helical" evidence="10">
    <location>
        <begin position="39"/>
        <end position="59"/>
    </location>
</feature>
<keyword evidence="8" id="KW-0406">Ion transport</keyword>
<keyword evidence="9 10" id="KW-0472">Membrane</keyword>
<dbReference type="InterPro" id="IPR038665">
    <property type="entry name" value="Voltage-dep_anion_channel_sf"/>
</dbReference>
<evidence type="ECO:0000313" key="11">
    <source>
        <dbReference type="EMBL" id="CAE0751329.1"/>
    </source>
</evidence>
<evidence type="ECO:0000256" key="2">
    <source>
        <dbReference type="ARBA" id="ARBA00004236"/>
    </source>
</evidence>